<dbReference type="Pfam" id="PF08241">
    <property type="entry name" value="Methyltransf_11"/>
    <property type="match status" value="1"/>
</dbReference>
<organism evidence="11 12">
    <name type="scientific">Pollutimonas subterranea</name>
    <dbReference type="NCBI Taxonomy" id="2045210"/>
    <lineage>
        <taxon>Bacteria</taxon>
        <taxon>Pseudomonadati</taxon>
        <taxon>Pseudomonadota</taxon>
        <taxon>Betaproteobacteria</taxon>
        <taxon>Burkholderiales</taxon>
        <taxon>Alcaligenaceae</taxon>
        <taxon>Pollutimonas</taxon>
    </lineage>
</organism>
<dbReference type="InterPro" id="IPR029063">
    <property type="entry name" value="SAM-dependent_MTases_sf"/>
</dbReference>
<accession>A0A2N4U1K1</accession>
<keyword evidence="7 8" id="KW-0093">Biotin biosynthesis</keyword>
<evidence type="ECO:0000259" key="10">
    <source>
        <dbReference type="Pfam" id="PF08241"/>
    </source>
</evidence>
<dbReference type="RefSeq" id="WP_102075019.1">
    <property type="nucleotide sequence ID" value="NZ_PDNW01000015.1"/>
</dbReference>
<dbReference type="SUPFAM" id="SSF53335">
    <property type="entry name" value="S-adenosyl-L-methionine-dependent methyltransferases"/>
    <property type="match status" value="1"/>
</dbReference>
<dbReference type="GO" id="GO:0009102">
    <property type="term" value="P:biotin biosynthetic process"/>
    <property type="evidence" value="ECO:0007669"/>
    <property type="project" value="UniProtKB-UniRule"/>
</dbReference>
<comment type="similarity">
    <text evidence="8">Belongs to the methyltransferase superfamily.</text>
</comment>
<dbReference type="InterPro" id="IPR013216">
    <property type="entry name" value="Methyltransf_11"/>
</dbReference>
<comment type="caution">
    <text evidence="11">The sequence shown here is derived from an EMBL/GenBank/DDBJ whole genome shotgun (WGS) entry which is preliminary data.</text>
</comment>
<evidence type="ECO:0000256" key="3">
    <source>
        <dbReference type="ARBA" id="ARBA00012327"/>
    </source>
</evidence>
<evidence type="ECO:0000313" key="11">
    <source>
        <dbReference type="EMBL" id="PLC48886.1"/>
    </source>
</evidence>
<dbReference type="Proteomes" id="UP000234190">
    <property type="component" value="Unassembled WGS sequence"/>
</dbReference>
<keyword evidence="4 8" id="KW-0489">Methyltransferase</keyword>
<gene>
    <name evidence="8" type="primary">bioC</name>
    <name evidence="11" type="ORF">CR159_16270</name>
</gene>
<feature type="domain" description="Methyltransferase type 11" evidence="10">
    <location>
        <begin position="53"/>
        <end position="160"/>
    </location>
</feature>
<dbReference type="GO" id="GO:0008757">
    <property type="term" value="F:S-adenosylmethionine-dependent methyltransferase activity"/>
    <property type="evidence" value="ECO:0007669"/>
    <property type="project" value="InterPro"/>
</dbReference>
<evidence type="ECO:0000256" key="4">
    <source>
        <dbReference type="ARBA" id="ARBA00022603"/>
    </source>
</evidence>
<proteinExistence type="inferred from homology"/>
<dbReference type="EMBL" id="PDNW01000015">
    <property type="protein sequence ID" value="PLC48886.1"/>
    <property type="molecule type" value="Genomic_DNA"/>
</dbReference>
<feature type="region of interest" description="Disordered" evidence="9">
    <location>
        <begin position="294"/>
        <end position="324"/>
    </location>
</feature>
<dbReference type="InterPro" id="IPR050602">
    <property type="entry name" value="Malonyl-ACP_OMT"/>
</dbReference>
<dbReference type="EC" id="2.1.1.197" evidence="3 8"/>
<reference evidence="11 12" key="1">
    <citation type="submission" date="2017-10" db="EMBL/GenBank/DDBJ databases">
        <title>Two draft genome sequences of Pusillimonas sp. strains isolated from a nitrate- and radionuclide-contaminated groundwater in Russia.</title>
        <authorList>
            <person name="Grouzdev D.S."/>
            <person name="Tourova T.P."/>
            <person name="Goeva M.A."/>
            <person name="Babich T.L."/>
            <person name="Sokolova D.S."/>
            <person name="Abdullin R."/>
            <person name="Poltaraus A.B."/>
            <person name="Toshchakov S.V."/>
            <person name="Nazina T.N."/>
        </authorList>
    </citation>
    <scope>NUCLEOTIDE SEQUENCE [LARGE SCALE GENOMIC DNA]</scope>
    <source>
        <strain evidence="11 12">JR1/69-3-13</strain>
    </source>
</reference>
<keyword evidence="12" id="KW-1185">Reference proteome</keyword>
<dbReference type="PANTHER" id="PTHR13090:SF1">
    <property type="entry name" value="ARGININE-HYDROXYLASE NDUFAF5, MITOCHONDRIAL"/>
    <property type="match status" value="1"/>
</dbReference>
<comment type="function">
    <text evidence="8">Converts the free carboxyl group of a malonyl-thioester to its methyl ester by transfer of a methyl group from S-adenosyl-L-methionine (SAM). It allows to synthesize pimeloyl-ACP via the fatty acid synthetic pathway.</text>
</comment>
<protein>
    <recommendedName>
        <fullName evidence="3 8">Malonyl-[acyl-carrier protein] O-methyltransferase</fullName>
        <shortName evidence="8">Malonyl-ACP O-methyltransferase</shortName>
        <ecNumber evidence="3 8">2.1.1.197</ecNumber>
    </recommendedName>
    <alternativeName>
        <fullName evidence="8">Biotin synthesis protein BioC</fullName>
    </alternativeName>
</protein>
<evidence type="ECO:0000256" key="5">
    <source>
        <dbReference type="ARBA" id="ARBA00022679"/>
    </source>
</evidence>
<dbReference type="GO" id="GO:0032259">
    <property type="term" value="P:methylation"/>
    <property type="evidence" value="ECO:0007669"/>
    <property type="project" value="UniProtKB-KW"/>
</dbReference>
<dbReference type="AlphaFoldDB" id="A0A2N4U1K1"/>
<dbReference type="UniPathway" id="UPA00078"/>
<dbReference type="PANTHER" id="PTHR13090">
    <property type="entry name" value="ARGININE-HYDROXYLASE NDUFAF5, MITOCHONDRIAL"/>
    <property type="match status" value="1"/>
</dbReference>
<evidence type="ECO:0000313" key="12">
    <source>
        <dbReference type="Proteomes" id="UP000234190"/>
    </source>
</evidence>
<sequence>MSQPPSLRVSPNHVSQQFARRSPLDTAQFLYGEIAQRMLQRLSYIRIQPVFVLDAGCGAGHAVEPLRGRYPEMNYKGLDSCAPLLEAARQRYQAKPGFWHKLRNKPTLPVEFIKADMAESGLPAESLDLVWSNMALHWHPEPHQVLSEWRRILKPGALAMFSCLGPGSLAELRRAIVDADLLTTTPQYVDMHDFGDLLVERGFSDPVMDQEILTLTYRTPEKLLEDIQALGGNPSLDRKRGLSGKQWKQRLLDALENQRQLDGTIHLTMEVAYGHAWRSASMRGKLGETRISVASIGKASPGKASTERAGDKPGPTVRPRKIDE</sequence>
<evidence type="ECO:0000256" key="1">
    <source>
        <dbReference type="ARBA" id="ARBA00000852"/>
    </source>
</evidence>
<dbReference type="InterPro" id="IPR011814">
    <property type="entry name" value="BioC"/>
</dbReference>
<evidence type="ECO:0000256" key="8">
    <source>
        <dbReference type="HAMAP-Rule" id="MF_00835"/>
    </source>
</evidence>
<comment type="pathway">
    <text evidence="2 8">Cofactor biosynthesis; biotin biosynthesis.</text>
</comment>
<dbReference type="OrthoDB" id="9760689at2"/>
<keyword evidence="6 8" id="KW-0949">S-adenosyl-L-methionine</keyword>
<evidence type="ECO:0000256" key="6">
    <source>
        <dbReference type="ARBA" id="ARBA00022691"/>
    </source>
</evidence>
<evidence type="ECO:0000256" key="9">
    <source>
        <dbReference type="SAM" id="MobiDB-lite"/>
    </source>
</evidence>
<evidence type="ECO:0000256" key="2">
    <source>
        <dbReference type="ARBA" id="ARBA00004746"/>
    </source>
</evidence>
<dbReference type="GO" id="GO:0010340">
    <property type="term" value="F:carboxyl-O-methyltransferase activity"/>
    <property type="evidence" value="ECO:0007669"/>
    <property type="project" value="UniProtKB-UniRule"/>
</dbReference>
<dbReference type="GO" id="GO:0102130">
    <property type="term" value="F:malonyl-CoA methyltransferase activity"/>
    <property type="evidence" value="ECO:0007669"/>
    <property type="project" value="UniProtKB-EC"/>
</dbReference>
<keyword evidence="5 8" id="KW-0808">Transferase</keyword>
<dbReference type="CDD" id="cd02440">
    <property type="entry name" value="AdoMet_MTases"/>
    <property type="match status" value="1"/>
</dbReference>
<dbReference type="Gene3D" id="3.40.50.150">
    <property type="entry name" value="Vaccinia Virus protein VP39"/>
    <property type="match status" value="1"/>
</dbReference>
<comment type="catalytic activity">
    <reaction evidence="1 8">
        <text>malonyl-[ACP] + S-adenosyl-L-methionine = malonyl-[ACP] methyl ester + S-adenosyl-L-homocysteine</text>
        <dbReference type="Rhea" id="RHEA:17105"/>
        <dbReference type="Rhea" id="RHEA-COMP:9623"/>
        <dbReference type="Rhea" id="RHEA-COMP:9954"/>
        <dbReference type="ChEBI" id="CHEBI:57856"/>
        <dbReference type="ChEBI" id="CHEBI:59789"/>
        <dbReference type="ChEBI" id="CHEBI:78449"/>
        <dbReference type="ChEBI" id="CHEBI:78845"/>
        <dbReference type="EC" id="2.1.1.197"/>
    </reaction>
</comment>
<name>A0A2N4U1K1_9BURK</name>
<evidence type="ECO:0000256" key="7">
    <source>
        <dbReference type="ARBA" id="ARBA00022756"/>
    </source>
</evidence>
<dbReference type="HAMAP" id="MF_00835">
    <property type="entry name" value="BioC"/>
    <property type="match status" value="1"/>
</dbReference>